<dbReference type="GO" id="GO:0003887">
    <property type="term" value="F:DNA-directed DNA polymerase activity"/>
    <property type="evidence" value="ECO:0007669"/>
    <property type="project" value="InterPro"/>
</dbReference>
<dbReference type="InterPro" id="IPR036390">
    <property type="entry name" value="WH_DNA-bd_sf"/>
</dbReference>
<comment type="similarity">
    <text evidence="1">Belongs to the initiator RepB protein family.</text>
</comment>
<protein>
    <submittedName>
        <fullName evidence="3">Putative initiator RepB protein</fullName>
    </submittedName>
</protein>
<dbReference type="AlphaFoldDB" id="A0A0Y6PJT3"/>
<dbReference type="GO" id="GO:0006270">
    <property type="term" value="P:DNA replication initiation"/>
    <property type="evidence" value="ECO:0007669"/>
    <property type="project" value="InterPro"/>
</dbReference>
<evidence type="ECO:0000256" key="1">
    <source>
        <dbReference type="ARBA" id="ARBA00038283"/>
    </source>
</evidence>
<dbReference type="SUPFAM" id="SSF46785">
    <property type="entry name" value="Winged helix' DNA-binding domain"/>
    <property type="match status" value="1"/>
</dbReference>
<dbReference type="InterPro" id="IPR036388">
    <property type="entry name" value="WH-like_DNA-bd_sf"/>
</dbReference>
<dbReference type="Pfam" id="PF01051">
    <property type="entry name" value="Rep3_N"/>
    <property type="match status" value="1"/>
</dbReference>
<feature type="domain" description="Initiator Rep protein WH1" evidence="2">
    <location>
        <begin position="2"/>
        <end position="30"/>
    </location>
</feature>
<evidence type="ECO:0000313" key="3">
    <source>
        <dbReference type="EMBL" id="SUA29827.1"/>
    </source>
</evidence>
<gene>
    <name evidence="3" type="primary">repE_2</name>
    <name evidence="3" type="ORF">NCTC8554_01829</name>
</gene>
<dbReference type="EMBL" id="UGRP01000002">
    <property type="protein sequence ID" value="SUA29827.1"/>
    <property type="molecule type" value="Genomic_DNA"/>
</dbReference>
<reference evidence="3 4" key="1">
    <citation type="submission" date="2018-06" db="EMBL/GenBank/DDBJ databases">
        <authorList>
            <consortium name="Pathogen Informatics"/>
            <person name="Doyle S."/>
        </authorList>
    </citation>
    <scope>NUCLEOTIDE SEQUENCE [LARGE SCALE GENOMIC DNA]</scope>
    <source>
        <strain evidence="3 4">NCTC8554</strain>
    </source>
</reference>
<evidence type="ECO:0000313" key="4">
    <source>
        <dbReference type="Proteomes" id="UP000254176"/>
    </source>
</evidence>
<organism evidence="3 4">
    <name type="scientific">Neisseria meningitidis</name>
    <dbReference type="NCBI Taxonomy" id="487"/>
    <lineage>
        <taxon>Bacteria</taxon>
        <taxon>Pseudomonadati</taxon>
        <taxon>Pseudomonadota</taxon>
        <taxon>Betaproteobacteria</taxon>
        <taxon>Neisseriales</taxon>
        <taxon>Neisseriaceae</taxon>
        <taxon>Neisseria</taxon>
    </lineage>
</organism>
<sequence length="111" mass="13376">MEIEKRFTVYEIEQVAQLSSGYAMRLYEFFMQYFDKQTGKGWLEVSLVDLRFRFGLLPNEYARIGNFKTRVIDYSINEINKKTDLTATYEQRKNGRVITGFRFEFTRKQQQ</sequence>
<name>A0A0Y6PJT3_NEIME</name>
<dbReference type="InterPro" id="IPR000525">
    <property type="entry name" value="Initiator_Rep_WH1"/>
</dbReference>
<accession>A0A0Y6PJT3</accession>
<dbReference type="Gene3D" id="1.10.10.10">
    <property type="entry name" value="Winged helix-like DNA-binding domain superfamily/Winged helix DNA-binding domain"/>
    <property type="match status" value="1"/>
</dbReference>
<evidence type="ECO:0000259" key="2">
    <source>
        <dbReference type="Pfam" id="PF01051"/>
    </source>
</evidence>
<proteinExistence type="inferred from homology"/>
<dbReference type="Proteomes" id="UP000254176">
    <property type="component" value="Unassembled WGS sequence"/>
</dbReference>
<dbReference type="Pfam" id="PF21205">
    <property type="entry name" value="Rep3_C"/>
    <property type="match status" value="1"/>
</dbReference>
<dbReference type="RefSeq" id="WP_002238339.1">
    <property type="nucleotide sequence ID" value="NZ_CP020422.2"/>
</dbReference>